<dbReference type="InterPro" id="IPR012341">
    <property type="entry name" value="6hp_glycosidase-like_sf"/>
</dbReference>
<gene>
    <name evidence="8" type="ORF">AAV99_12695</name>
</gene>
<keyword evidence="1" id="KW-0328">Glycosyltransferase</keyword>
<feature type="transmembrane region" description="Helical" evidence="4">
    <location>
        <begin position="734"/>
        <end position="751"/>
    </location>
</feature>
<dbReference type="SMART" id="SM01068">
    <property type="entry name" value="CBM_X"/>
    <property type="match status" value="2"/>
</dbReference>
<dbReference type="EMBL" id="LBHU01000004">
    <property type="protein sequence ID" value="KLI63036.1"/>
    <property type="molecule type" value="Genomic_DNA"/>
</dbReference>
<keyword evidence="4" id="KW-0812">Transmembrane</keyword>
<dbReference type="InterPro" id="IPR037824">
    <property type="entry name" value="GH94N_2_NdvB"/>
</dbReference>
<evidence type="ECO:0000256" key="2">
    <source>
        <dbReference type="ARBA" id="ARBA00022679"/>
    </source>
</evidence>
<dbReference type="SUPFAM" id="SSF74650">
    <property type="entry name" value="Galactose mutarotase-like"/>
    <property type="match status" value="2"/>
</dbReference>
<dbReference type="PANTHER" id="PTHR37469:SF2">
    <property type="entry name" value="CELLOBIONIC ACID PHOSPHORYLASE"/>
    <property type="match status" value="1"/>
</dbReference>
<feature type="transmembrane region" description="Helical" evidence="4">
    <location>
        <begin position="346"/>
        <end position="367"/>
    </location>
</feature>
<keyword evidence="4" id="KW-0472">Membrane</keyword>
<dbReference type="Gene3D" id="1.50.10.10">
    <property type="match status" value="1"/>
</dbReference>
<feature type="domain" description="Glycosyl hydrolase 94 supersandwich" evidence="5">
    <location>
        <begin position="1461"/>
        <end position="1731"/>
    </location>
</feature>
<dbReference type="PANTHER" id="PTHR37469">
    <property type="entry name" value="CELLOBIONIC ACID PHOSPHORYLASE-RELATED"/>
    <property type="match status" value="1"/>
</dbReference>
<dbReference type="PATRIC" id="fig|874156.12.peg.2614"/>
<dbReference type="Pfam" id="PF10091">
    <property type="entry name" value="Glycoamylase"/>
    <property type="match status" value="1"/>
</dbReference>
<feature type="region of interest" description="Disordered" evidence="3">
    <location>
        <begin position="78"/>
        <end position="101"/>
    </location>
</feature>
<protein>
    <submittedName>
        <fullName evidence="8">Cellobiose phosphorylase</fullName>
    </submittedName>
</protein>
<feature type="domain" description="Glycosyl hydrolase 94 supersandwich" evidence="5">
    <location>
        <begin position="1958"/>
        <end position="2225"/>
    </location>
</feature>
<name>A0A0H0XLZ2_9SPHN</name>
<evidence type="ECO:0000256" key="4">
    <source>
        <dbReference type="SAM" id="Phobius"/>
    </source>
</evidence>
<accession>A0A0H0XLZ2</accession>
<feature type="domain" description="Glycosyl hydrolase 94 catalytic" evidence="7">
    <location>
        <begin position="2241"/>
        <end position="2662"/>
    </location>
</feature>
<feature type="transmembrane region" description="Helical" evidence="4">
    <location>
        <begin position="863"/>
        <end position="894"/>
    </location>
</feature>
<evidence type="ECO:0000259" key="7">
    <source>
        <dbReference type="Pfam" id="PF17167"/>
    </source>
</evidence>
<dbReference type="Pfam" id="PF06165">
    <property type="entry name" value="GH94_b-supersand"/>
    <property type="match status" value="2"/>
</dbReference>
<evidence type="ECO:0000256" key="1">
    <source>
        <dbReference type="ARBA" id="ARBA00022676"/>
    </source>
</evidence>
<evidence type="ECO:0000259" key="6">
    <source>
        <dbReference type="Pfam" id="PF10091"/>
    </source>
</evidence>
<dbReference type="InterPro" id="IPR019282">
    <property type="entry name" value="Glycoamylase-like_cons_dom"/>
</dbReference>
<evidence type="ECO:0000259" key="5">
    <source>
        <dbReference type="Pfam" id="PF06165"/>
    </source>
</evidence>
<evidence type="ECO:0000256" key="3">
    <source>
        <dbReference type="SAM" id="MobiDB-lite"/>
    </source>
</evidence>
<dbReference type="CDD" id="cd11756">
    <property type="entry name" value="GH94N_ChvB_NdvB_1_like"/>
    <property type="match status" value="1"/>
</dbReference>
<dbReference type="InterPro" id="IPR011013">
    <property type="entry name" value="Gal_mutarotase_sf_dom"/>
</dbReference>
<feature type="transmembrane region" description="Helical" evidence="4">
    <location>
        <begin position="316"/>
        <end position="340"/>
    </location>
</feature>
<evidence type="ECO:0000313" key="8">
    <source>
        <dbReference type="EMBL" id="KLI63036.1"/>
    </source>
</evidence>
<dbReference type="InterPro" id="IPR037018">
    <property type="entry name" value="GH65_N"/>
</dbReference>
<dbReference type="GO" id="GO:0030246">
    <property type="term" value="F:carbohydrate binding"/>
    <property type="evidence" value="ECO:0007669"/>
    <property type="project" value="InterPro"/>
</dbReference>
<dbReference type="InterPro" id="IPR033432">
    <property type="entry name" value="GH94_catalytic"/>
</dbReference>
<proteinExistence type="predicted"/>
<dbReference type="GO" id="GO:0016757">
    <property type="term" value="F:glycosyltransferase activity"/>
    <property type="evidence" value="ECO:0007669"/>
    <property type="project" value="UniProtKB-KW"/>
</dbReference>
<keyword evidence="9" id="KW-1185">Reference proteome</keyword>
<dbReference type="Pfam" id="PF17167">
    <property type="entry name" value="Glyco_hydro_94"/>
    <property type="match status" value="1"/>
</dbReference>
<reference evidence="8 9" key="1">
    <citation type="submission" date="2015-04" db="EMBL/GenBank/DDBJ databases">
        <title>The draft genome sequence of Erythrobacter marinus HWDM-33.</title>
        <authorList>
            <person name="Zhuang L."/>
            <person name="Liu Y."/>
            <person name="Shao Z."/>
        </authorList>
    </citation>
    <scope>NUCLEOTIDE SEQUENCE [LARGE SCALE GENOMIC DNA]</scope>
    <source>
        <strain evidence="8 9">HWDM-33</strain>
    </source>
</reference>
<dbReference type="GO" id="GO:0005975">
    <property type="term" value="P:carbohydrate metabolic process"/>
    <property type="evidence" value="ECO:0007669"/>
    <property type="project" value="InterPro"/>
</dbReference>
<comment type="caution">
    <text evidence="8">The sequence shown here is derived from an EMBL/GenBank/DDBJ whole genome shotgun (WGS) entry which is preliminary data.</text>
</comment>
<dbReference type="Gene3D" id="2.70.98.40">
    <property type="entry name" value="Glycoside hydrolase, family 65, N-terminal domain"/>
    <property type="match status" value="2"/>
</dbReference>
<dbReference type="InterPro" id="IPR052047">
    <property type="entry name" value="GH94_Enzymes"/>
</dbReference>
<dbReference type="SUPFAM" id="SSF48208">
    <property type="entry name" value="Six-hairpin glycosidases"/>
    <property type="match status" value="1"/>
</dbReference>
<dbReference type="Proteomes" id="UP000053455">
    <property type="component" value="Unassembled WGS sequence"/>
</dbReference>
<feature type="region of interest" description="Disordered" evidence="3">
    <location>
        <begin position="461"/>
        <end position="481"/>
    </location>
</feature>
<dbReference type="Gene3D" id="2.60.420.10">
    <property type="entry name" value="Maltose phosphorylase, domain 3"/>
    <property type="match status" value="1"/>
</dbReference>
<evidence type="ECO:0000313" key="9">
    <source>
        <dbReference type="Proteomes" id="UP000053455"/>
    </source>
</evidence>
<dbReference type="STRING" id="874156.GCA_001021555_02622"/>
<dbReference type="InterPro" id="IPR008928">
    <property type="entry name" value="6-hairpin_glycosidase_sf"/>
</dbReference>
<keyword evidence="4" id="KW-1133">Transmembrane helix</keyword>
<dbReference type="InterPro" id="IPR010383">
    <property type="entry name" value="Glyco_hydrolase_94_b-supersand"/>
</dbReference>
<feature type="domain" description="Glycoamylase-like" evidence="6">
    <location>
        <begin position="1210"/>
        <end position="1408"/>
    </location>
</feature>
<keyword evidence="2" id="KW-0808">Transferase</keyword>
<dbReference type="Gene3D" id="1.50.10.140">
    <property type="match status" value="2"/>
</dbReference>
<organism evidence="8 9">
    <name type="scientific">Aurantiacibacter marinus</name>
    <dbReference type="NCBI Taxonomy" id="874156"/>
    <lineage>
        <taxon>Bacteria</taxon>
        <taxon>Pseudomonadati</taxon>
        <taxon>Pseudomonadota</taxon>
        <taxon>Alphaproteobacteria</taxon>
        <taxon>Sphingomonadales</taxon>
        <taxon>Erythrobacteraceae</taxon>
        <taxon>Aurantiacibacter</taxon>
    </lineage>
</organism>
<sequence>MAERHRIVSGPPQAMPVWSEIGAVRRWLERARRASVDPPPDATKAAEWFLDNDYQVHRAIRQIEQDLPAAFYRRLPALGPDTGPDTGPQTGPVTGPITGPVTGSEPRVAMVARELLIASHLQLTHAIATDFVTAYQRHDYLTIAELWALPTMLRIACIEMLIMAMAELFEDALAQPVEISPRSCESASLEATERVARCITNLATIAAINWNDFFDEVSLVEAALREDPSGAYAAMDFATRDTYRNAVERMASASMRDEVSVAQIAVKRAAAETGHTVEQHIGYWLIDGGRDIFERELGLHLELPVRLQRLVRTYPGWFYAFAIIIAGTGSLLLPAAYLWWMDAAPAQWMLGLAVSLLPASVLAFTAVHWGVTRLLPPSVLPKMDFDNGMPCDAKSAVVVPAMVSSVSDIANLAEQLETHWFANADPRLCVVLLADLPDAESEEMPSDETLREALVQVIRDQNRRHPRTLPEGEQTDQPSGPFHLLLRSRLWNESEGCWMGWERKRGKLEQFNRLLVDDDRSSFSLHEGDPRSLAGIRYVVTVDADTLLPPGSVARLVATLAHPLNHARFDRRTGRVLRGFALLQPRVEISPAAGMRTLFARLFTGDTAIDIYSRAVSDIYQDLFGAGIFVGKGAYDLRAFHASVDGRMPENRILSHDLLEGAHGRAGLATDIVLYENFPATYPEYARRLHRWIRGDWQLLGWLGRRVPGPNGKRLPTRIAGIDRWKMLDNLRRSLVAPGSVAMAMAGWLVLPGSPWFWTFLVAFGPGGQLATDLVSGLARGRRIGASYGLVSRLKDQAGRWLLAMVCLLHEALLSLHAIAVTLWRSFVSHRHLLEWTAAAQVAARHSGETARRAIWREMGPSVLVAAVIACVLLFVRPAALSAGLPLLAVWLVAPEIMLRASQPRQPAVDPLNPEDIRYLRLLARRTWYFFEQFAGPVDNWLPPDNYQGPPHEEIGHRTSPTNIGMLLTSSASAWDLGYLGRIELLARGWNVMETLSRMERYRGHFYNWYETLHLRPLEPRYVSTVDSGNLAVGLIAFAETLREAGTDTALEPQRWEGLRDLIDLMRASASRSENAHELEVVLAQWEALTKSEVPTAEEQARQLDTMLSELPLLEEITELICEHDGGLDPASARDLVGWLERLGDHITDMQRDLSADGDANGEFDALAAEVEALAWSMDFAWLYDRQRKLFFLGYNISTGQIDMHRYDLLASEARLASFFAIAKGDVPLEHWFHLERPVTRAAGGLALLSWNGSMFEYLMPRLLLRSGSNSLLEESERIAVAVQRLQGRANGTPWGVSESAYAERDPEHRYRYQAFGTPGLGLRRGLARHHVIAPYASALALAIAPRQAAANLRAISALGAEGRYGLWEALDFTPERKREDAAFTPVIAYMAHHQGMLLCAIANALTDDVMVARFSRDPQMRLVSLLLSERIPHDLPPELPRLDNLENTGPSTPVAEYHVWTPQLSAYPQALVLGNGRLSSCISDSGGGGLGWHGQALTRFIPDSTRDAEGLWIYIHEEEAEATWSITRQPTGKVADESQIIFSPHCAEFHSRIRQIDHKLEIAIGGGDDIEVRRVSFVNESDRLRKLRVTSYAETVLAPPLEYERHPAFSKLFVSSQFIERLGGLMIRRRPRRPEDTPPVILHYAIDGDGPLDNLSYSADRRAFLGRGGTYSDPRGACEPLDGSIGFTLDPIMALQTEIVLAPGERREMCFITIAGASSSSALEIAARYASLGAVDWLMRDAAIDAAHSAHGARITPDLLPVIQSLASALVYPHSGLRSGQHLLRANEWGQRQLWPMALSGDLPIVLLRVTGVEDRLVEELCGAHKFWRSRGLAVDLVLLQTSGSSYAASFTGELADLLASIGAHDMLGRNGGIHLLFSDQVGAQHVRLLETVAAVVLDDDGRSIAAQLEQGRQTGGRLPPIIPTLPPESQDGNVLDTSEKLLFDNGIGGFSCDGSEYVIRLGPGQTTPAPWINVLANENFGTLVTEAGGGFSWSINSGEQRLTTWTNDPVNDRPSEVLYLRDEESALVWTITPGAARTDAPCEIRHGRGCSTWRTTAQGLEQEQSVWIVPGNPVKIVRLRVRNLSDRARRITATYYAEWLMGSLFGTARRHITCTFDADAQAILAQSHWNAEFAGRAAFLTATVQPHGFTTDRCEFLGREGDLAQPEALSRWGLAGTQATGEDPCGACQIHLDLAAGEMKEIAFILGEGANRDEAAALAKLWREGTKWQGTGVEVAEAWSDLLGRVEVETPDAAFDLMVNNWLIYQSLSSRILARSGFYQASGAYGYRDQLQDMLALLPFDPQRVRAHILECAAHQFEEGDVLHWWHPPAGRGVRTRCSDDLVWLPYAVATYVRATGDLSILEEKVPYLTAPELRADEEDRYSEFERTDQRAPILEHCERALERVDYGRNGLPLIGAGDWNDGMDRVGREGRGESVWLAWFVSLTAAMMADIHRQRNHKAEADFWQARADRLRQNAEDAGWDGDWYRRAFDDAGNPLGSATEEECRIDSISQSWAAFAGADPARVSRALHCAKEELIDDTAGLARLLWPPFDKGPRDPGYIKAYPPGIRENGGQYSHAAAWLGLAFAQQGDGDGALEIFDMLSPVKRVATPEDAETYRTEPYAIAADIGGVEPHRGMGGWSWYTGAAAWTWRLGVEGILGITMRGGGLHIAPALPTAWPGYRATFRRGDAAIVIVVEHVGEDRTFAMSVDGEPCDGAFVEFPGPGKTRKVVMRTRDLAQAGEA</sequence>